<dbReference type="InterPro" id="IPR029052">
    <property type="entry name" value="Metallo-depent_PP-like"/>
</dbReference>
<feature type="non-terminal residue" evidence="2">
    <location>
        <position position="149"/>
    </location>
</feature>
<dbReference type="EMBL" id="JAIFOC010000478">
    <property type="protein sequence ID" value="MBX4224128.1"/>
    <property type="molecule type" value="Genomic_DNA"/>
</dbReference>
<feature type="domain" description="Nuclease SbcCD subunit D C-terminal" evidence="1">
    <location>
        <begin position="60"/>
        <end position="148"/>
    </location>
</feature>
<dbReference type="Proteomes" id="UP001139644">
    <property type="component" value="Unassembled WGS sequence"/>
</dbReference>
<keyword evidence="2" id="KW-0269">Exonuclease</keyword>
<gene>
    <name evidence="2" type="ORF">KYX88_15610</name>
</gene>
<sequence>PFDYVALGHLHNQAALRQDNARYSGSPLKFSLSEINQKKGVWIVDLATDLELNFREIEPLHDIEEITASFKELLDPAFYQSINRENYIHIYLTDRTIIPNMMNQLRQIYPRILGIERANGRAEQTKRKRKGLDMKDHQKLAEALVSEMT</sequence>
<dbReference type="InterPro" id="IPR050535">
    <property type="entry name" value="DNA_Repair-Maintenance_Comp"/>
</dbReference>
<name>A0A9X1GFB1_ENTFC</name>
<dbReference type="Pfam" id="PF12320">
    <property type="entry name" value="SbcD_C"/>
    <property type="match status" value="1"/>
</dbReference>
<dbReference type="PANTHER" id="PTHR30337">
    <property type="entry name" value="COMPONENT OF ATP-DEPENDENT DSDNA EXONUCLEASE"/>
    <property type="match status" value="1"/>
</dbReference>
<evidence type="ECO:0000313" key="3">
    <source>
        <dbReference type="Proteomes" id="UP001139644"/>
    </source>
</evidence>
<dbReference type="SUPFAM" id="SSF56300">
    <property type="entry name" value="Metallo-dependent phosphatases"/>
    <property type="match status" value="1"/>
</dbReference>
<comment type="caution">
    <text evidence="2">The sequence shown here is derived from an EMBL/GenBank/DDBJ whole genome shotgun (WGS) entry which is preliminary data.</text>
</comment>
<evidence type="ECO:0000313" key="2">
    <source>
        <dbReference type="EMBL" id="MBX4224128.1"/>
    </source>
</evidence>
<dbReference type="Gene3D" id="3.60.21.10">
    <property type="match status" value="1"/>
</dbReference>
<dbReference type="AlphaFoldDB" id="A0A9X1GFB1"/>
<dbReference type="GO" id="GO:0004527">
    <property type="term" value="F:exonuclease activity"/>
    <property type="evidence" value="ECO:0007669"/>
    <property type="project" value="UniProtKB-KW"/>
</dbReference>
<feature type="non-terminal residue" evidence="2">
    <location>
        <position position="1"/>
    </location>
</feature>
<reference evidence="2" key="1">
    <citation type="journal article" date="2022" name="J. Anim. Sci.">
        <title>Whole genome sequence analyses-based assessment of virulence potential and antimicrobial susceptibilities and resistance of Enterococcus faecium strains isolated from commercial swine and cattle probiotic products.</title>
        <authorList>
            <person name="Shridhar P.B."/>
            <person name="Amachawadi R.G."/>
            <person name="Tokach M."/>
            <person name="Patel I."/>
            <person name="Gangiredla J."/>
            <person name="Mammel M."/>
            <person name="Nagaraja T.G."/>
        </authorList>
    </citation>
    <scope>NUCLEOTIDE SEQUENCE</scope>
    <source>
        <strain evidence="2">EF215</strain>
    </source>
</reference>
<protein>
    <submittedName>
        <fullName evidence="2">Exonuclease SbcCD subunit D C-terminal domain-containing protein</fullName>
    </submittedName>
</protein>
<dbReference type="PANTHER" id="PTHR30337:SF0">
    <property type="entry name" value="NUCLEASE SBCCD SUBUNIT D"/>
    <property type="match status" value="1"/>
</dbReference>
<organism evidence="2 3">
    <name type="scientific">Enterococcus faecium</name>
    <name type="common">Streptococcus faecium</name>
    <dbReference type="NCBI Taxonomy" id="1352"/>
    <lineage>
        <taxon>Bacteria</taxon>
        <taxon>Bacillati</taxon>
        <taxon>Bacillota</taxon>
        <taxon>Bacilli</taxon>
        <taxon>Lactobacillales</taxon>
        <taxon>Enterococcaceae</taxon>
        <taxon>Enterococcus</taxon>
    </lineage>
</organism>
<keyword evidence="2" id="KW-0540">Nuclease</keyword>
<evidence type="ECO:0000259" key="1">
    <source>
        <dbReference type="Pfam" id="PF12320"/>
    </source>
</evidence>
<proteinExistence type="predicted"/>
<keyword evidence="2" id="KW-0378">Hydrolase</keyword>
<accession>A0A9X1GFB1</accession>
<dbReference type="RefSeq" id="WP_220715948.1">
    <property type="nucleotide sequence ID" value="NZ_JAIFOC010000478.1"/>
</dbReference>
<dbReference type="InterPro" id="IPR026843">
    <property type="entry name" value="SbcD_C"/>
</dbReference>